<evidence type="ECO:0000313" key="3">
    <source>
        <dbReference type="Proteomes" id="UP001642409"/>
    </source>
</evidence>
<dbReference type="Proteomes" id="UP001642409">
    <property type="component" value="Unassembled WGS sequence"/>
</dbReference>
<dbReference type="EMBL" id="CATOUU010000699">
    <property type="protein sequence ID" value="CAI9942278.1"/>
    <property type="molecule type" value="Genomic_DNA"/>
</dbReference>
<protein>
    <submittedName>
        <fullName evidence="2">Hypothetical_protein</fullName>
    </submittedName>
</protein>
<organism evidence="1">
    <name type="scientific">Hexamita inflata</name>
    <dbReference type="NCBI Taxonomy" id="28002"/>
    <lineage>
        <taxon>Eukaryota</taxon>
        <taxon>Metamonada</taxon>
        <taxon>Diplomonadida</taxon>
        <taxon>Hexamitidae</taxon>
        <taxon>Hexamitinae</taxon>
        <taxon>Hexamita</taxon>
    </lineage>
</organism>
<name>A0AA86PP92_9EUKA</name>
<gene>
    <name evidence="2" type="ORF">HINF_LOCUS24774</name>
    <name evidence="1" type="ORF">HINF_LOCUS29923</name>
</gene>
<keyword evidence="3" id="KW-1185">Reference proteome</keyword>
<dbReference type="AlphaFoldDB" id="A0AA86PP92"/>
<reference evidence="2 3" key="2">
    <citation type="submission" date="2024-07" db="EMBL/GenBank/DDBJ databases">
        <authorList>
            <person name="Akdeniz Z."/>
        </authorList>
    </citation>
    <scope>NUCLEOTIDE SEQUENCE [LARGE SCALE GENOMIC DNA]</scope>
</reference>
<dbReference type="EMBL" id="CAXDID020000073">
    <property type="protein sequence ID" value="CAL6015386.1"/>
    <property type="molecule type" value="Genomic_DNA"/>
</dbReference>
<proteinExistence type="predicted"/>
<comment type="caution">
    <text evidence="1">The sequence shown here is derived from an EMBL/GenBank/DDBJ whole genome shotgun (WGS) entry which is preliminary data.</text>
</comment>
<accession>A0AA86PP92</accession>
<evidence type="ECO:0000313" key="2">
    <source>
        <dbReference type="EMBL" id="CAL6015386.1"/>
    </source>
</evidence>
<sequence length="101" mass="11322">MFEGFADQIRFLDGADNQLADGMRLFDNKLAQLIRLFQGTADYMRFAVGALKLAEGTRLYGDYQVLKGRFTGSLKQRSERLNLTTLSGINYDGCIIGEFAL</sequence>
<evidence type="ECO:0000313" key="1">
    <source>
        <dbReference type="EMBL" id="CAI9942278.1"/>
    </source>
</evidence>
<reference evidence="1" key="1">
    <citation type="submission" date="2023-06" db="EMBL/GenBank/DDBJ databases">
        <authorList>
            <person name="Kurt Z."/>
        </authorList>
    </citation>
    <scope>NUCLEOTIDE SEQUENCE</scope>
</reference>